<reference evidence="1 2" key="1">
    <citation type="submission" date="2023-07" db="EMBL/GenBank/DDBJ databases">
        <title>Genomic Encyclopedia of Type Strains, Phase IV (KMG-IV): sequencing the most valuable type-strain genomes for metagenomic binning, comparative biology and taxonomic classification.</title>
        <authorList>
            <person name="Goeker M."/>
        </authorList>
    </citation>
    <scope>NUCLEOTIDE SEQUENCE [LARGE SCALE GENOMIC DNA]</scope>
    <source>
        <strain evidence="1 2">DSM 20694</strain>
    </source>
</reference>
<evidence type="ECO:0000313" key="2">
    <source>
        <dbReference type="Proteomes" id="UP001228504"/>
    </source>
</evidence>
<name>A0ABT9UTL0_9FIRM</name>
<comment type="caution">
    <text evidence="1">The sequence shown here is derived from an EMBL/GenBank/DDBJ whole genome shotgun (WGS) entry which is preliminary data.</text>
</comment>
<gene>
    <name evidence="1" type="ORF">J2S18_001599</name>
</gene>
<proteinExistence type="predicted"/>
<protein>
    <submittedName>
        <fullName evidence="1">Uncharacterized protein</fullName>
    </submittedName>
</protein>
<dbReference type="EMBL" id="JAUSUF010000004">
    <property type="protein sequence ID" value="MDQ0149668.1"/>
    <property type="molecule type" value="Genomic_DNA"/>
</dbReference>
<keyword evidence="2" id="KW-1185">Reference proteome</keyword>
<sequence length="94" mass="10902">MSKMFNLGNIVITLGIKEAINENLLTNEDLYKFLGLHIQNISECSENDKKYNLEDIKNKEGRVLNKYTICNKKIFIDTHLGQVNQTTIMFANEY</sequence>
<dbReference type="Proteomes" id="UP001228504">
    <property type="component" value="Unassembled WGS sequence"/>
</dbReference>
<evidence type="ECO:0000313" key="1">
    <source>
        <dbReference type="EMBL" id="MDQ0149668.1"/>
    </source>
</evidence>
<organism evidence="1 2">
    <name type="scientific">Eubacterium multiforme</name>
    <dbReference type="NCBI Taxonomy" id="83339"/>
    <lineage>
        <taxon>Bacteria</taxon>
        <taxon>Bacillati</taxon>
        <taxon>Bacillota</taxon>
        <taxon>Clostridia</taxon>
        <taxon>Eubacteriales</taxon>
        <taxon>Eubacteriaceae</taxon>
        <taxon>Eubacterium</taxon>
    </lineage>
</organism>
<accession>A0ABT9UTL0</accession>